<dbReference type="Proteomes" id="UP001242021">
    <property type="component" value="Chromosome"/>
</dbReference>
<dbReference type="InterPro" id="IPR004155">
    <property type="entry name" value="PBS_lyase_HEAT"/>
</dbReference>
<dbReference type="Pfam" id="PF13646">
    <property type="entry name" value="HEAT_2"/>
    <property type="match status" value="1"/>
</dbReference>
<evidence type="ECO:0000256" key="1">
    <source>
        <dbReference type="SAM" id="MobiDB-lite"/>
    </source>
</evidence>
<dbReference type="GeneID" id="56439016"/>
<keyword evidence="2" id="KW-0732">Signal</keyword>
<protein>
    <submittedName>
        <fullName evidence="3">HEAT repeat domain-containing protein</fullName>
    </submittedName>
</protein>
<dbReference type="AlphaFoldDB" id="A0AAJ6KE08"/>
<dbReference type="RefSeq" id="WP_013243395.1">
    <property type="nucleotide sequence ID" value="NZ_CALXQO010000003.1"/>
</dbReference>
<dbReference type="InterPro" id="IPR011989">
    <property type="entry name" value="ARM-like"/>
</dbReference>
<feature type="chain" id="PRO_5042480295" evidence="2">
    <location>
        <begin position="22"/>
        <end position="248"/>
    </location>
</feature>
<dbReference type="InterPro" id="IPR016024">
    <property type="entry name" value="ARM-type_fold"/>
</dbReference>
<feature type="compositionally biased region" description="Low complexity" evidence="1">
    <location>
        <begin position="232"/>
        <end position="248"/>
    </location>
</feature>
<proteinExistence type="predicted"/>
<accession>A0AAJ6KE08</accession>
<feature type="signal peptide" evidence="2">
    <location>
        <begin position="1"/>
        <end position="21"/>
    </location>
</feature>
<dbReference type="SMART" id="SM00567">
    <property type="entry name" value="EZ_HEAT"/>
    <property type="match status" value="2"/>
</dbReference>
<evidence type="ECO:0000313" key="4">
    <source>
        <dbReference type="Proteomes" id="UP001242021"/>
    </source>
</evidence>
<reference evidence="3" key="1">
    <citation type="submission" date="2022-06" db="EMBL/GenBank/DDBJ databases">
        <title>Brachyspira pilosicoli from pigs in Switzerland.</title>
        <authorList>
            <person name="Schmitt S."/>
            <person name="Arnold M."/>
            <person name="Rossano A."/>
            <person name="Perreten V."/>
        </authorList>
    </citation>
    <scope>NUCLEOTIDE SEQUENCE</scope>
    <source>
        <strain evidence="3">MEI4028</strain>
    </source>
</reference>
<feature type="compositionally biased region" description="Low complexity" evidence="1">
    <location>
        <begin position="25"/>
        <end position="41"/>
    </location>
</feature>
<sequence>MLKKILISTLVLAFSVATMFAQETAQTTTDTTTTQESNNTTGEKPREELDQNFVDALVNQDEELLINAIETGSPSVKALCFEALTKKGVNSDLAIKTINRYVSYGLGTSSSSNADSTVRYQALQAAKIAKSETSVDYISQMLFAEQETFNIIAAVQALGEIGSEKAVPALLFQLRLGRTQGIVYEVAVALGKIGSPMALGDLIDLSQDDQYFLAIRQAAIDAIKNIKPAADNNNNTQQNTETTETTQQ</sequence>
<evidence type="ECO:0000313" key="3">
    <source>
        <dbReference type="EMBL" id="WIH95089.1"/>
    </source>
</evidence>
<feature type="region of interest" description="Disordered" evidence="1">
    <location>
        <begin position="25"/>
        <end position="47"/>
    </location>
</feature>
<dbReference type="SUPFAM" id="SSF48371">
    <property type="entry name" value="ARM repeat"/>
    <property type="match status" value="1"/>
</dbReference>
<dbReference type="EMBL" id="CP098754">
    <property type="protein sequence ID" value="WIH95089.1"/>
    <property type="molecule type" value="Genomic_DNA"/>
</dbReference>
<organism evidence="3 4">
    <name type="scientific">Brachyspira pilosicoli</name>
    <name type="common">Serpulina pilosicoli</name>
    <dbReference type="NCBI Taxonomy" id="52584"/>
    <lineage>
        <taxon>Bacteria</taxon>
        <taxon>Pseudomonadati</taxon>
        <taxon>Spirochaetota</taxon>
        <taxon>Spirochaetia</taxon>
        <taxon>Brachyspirales</taxon>
        <taxon>Brachyspiraceae</taxon>
        <taxon>Brachyspira</taxon>
    </lineage>
</organism>
<feature type="region of interest" description="Disordered" evidence="1">
    <location>
        <begin position="229"/>
        <end position="248"/>
    </location>
</feature>
<evidence type="ECO:0000256" key="2">
    <source>
        <dbReference type="SAM" id="SignalP"/>
    </source>
</evidence>
<name>A0AAJ6KE08_BRAPL</name>
<dbReference type="Gene3D" id="1.25.10.10">
    <property type="entry name" value="Leucine-rich Repeat Variant"/>
    <property type="match status" value="2"/>
</dbReference>
<gene>
    <name evidence="3" type="ORF">NEH99_00795</name>
</gene>